<dbReference type="EMBL" id="MFKN01000038">
    <property type="protein sequence ID" value="OGG39883.1"/>
    <property type="molecule type" value="Genomic_DNA"/>
</dbReference>
<gene>
    <name evidence="1" type="ORF">A2118_00120</name>
</gene>
<evidence type="ECO:0000313" key="2">
    <source>
        <dbReference type="Proteomes" id="UP000179014"/>
    </source>
</evidence>
<reference evidence="1 2" key="1">
    <citation type="journal article" date="2016" name="Nat. Commun.">
        <title>Thousands of microbial genomes shed light on interconnected biogeochemical processes in an aquifer system.</title>
        <authorList>
            <person name="Anantharaman K."/>
            <person name="Brown C.T."/>
            <person name="Hug L.A."/>
            <person name="Sharon I."/>
            <person name="Castelle C.J."/>
            <person name="Probst A.J."/>
            <person name="Thomas B.C."/>
            <person name="Singh A."/>
            <person name="Wilkins M.J."/>
            <person name="Karaoz U."/>
            <person name="Brodie E.L."/>
            <person name="Williams K.H."/>
            <person name="Hubbard S.S."/>
            <person name="Banfield J.F."/>
        </authorList>
    </citation>
    <scope>NUCLEOTIDE SEQUENCE [LARGE SCALE GENOMIC DNA]</scope>
</reference>
<accession>A0A1F6BSS1</accession>
<sequence length="124" mass="14753">MDRIRYEETSEFAHDIKKLLKRFRSLRTDLEIAKHYALVPFHSEPRVDTHSIEEISGSCTEEVRMCKIKKFACRALKGRGIMSGIRVTYAYHTQHKRAVFIEIYFKGDKENEDQKRIKDYLKNL</sequence>
<comment type="caution">
    <text evidence="1">The sequence shown here is derived from an EMBL/GenBank/DDBJ whole genome shotgun (WGS) entry which is preliminary data.</text>
</comment>
<name>A0A1F6BSS1_9BACT</name>
<proteinExistence type="predicted"/>
<protein>
    <submittedName>
        <fullName evidence="1">Uncharacterized protein</fullName>
    </submittedName>
</protein>
<dbReference type="AlphaFoldDB" id="A0A1F6BSS1"/>
<evidence type="ECO:0000313" key="1">
    <source>
        <dbReference type="EMBL" id="OGG39883.1"/>
    </source>
</evidence>
<dbReference type="STRING" id="1798474.A2118_00120"/>
<dbReference type="Proteomes" id="UP000179014">
    <property type="component" value="Unassembled WGS sequence"/>
</dbReference>
<organism evidence="1 2">
    <name type="scientific">Candidatus Kaiserbacteria bacterium GWA2_50_9</name>
    <dbReference type="NCBI Taxonomy" id="1798474"/>
    <lineage>
        <taxon>Bacteria</taxon>
        <taxon>Candidatus Kaiseribacteriota</taxon>
    </lineage>
</organism>